<dbReference type="SUPFAM" id="SSF46785">
    <property type="entry name" value="Winged helix' DNA-binding domain"/>
    <property type="match status" value="1"/>
</dbReference>
<dbReference type="InterPro" id="IPR036390">
    <property type="entry name" value="WH_DNA-bd_sf"/>
</dbReference>
<accession>A0A1C6HZN0</accession>
<dbReference type="Pfam" id="PF01638">
    <property type="entry name" value="HxlR"/>
    <property type="match status" value="1"/>
</dbReference>
<evidence type="ECO:0000313" key="5">
    <source>
        <dbReference type="EMBL" id="SCJ62365.1"/>
    </source>
</evidence>
<evidence type="ECO:0000256" key="2">
    <source>
        <dbReference type="ARBA" id="ARBA00023125"/>
    </source>
</evidence>
<evidence type="ECO:0000256" key="3">
    <source>
        <dbReference type="ARBA" id="ARBA00023163"/>
    </source>
</evidence>
<reference evidence="5" key="1">
    <citation type="submission" date="2015-09" db="EMBL/GenBank/DDBJ databases">
        <authorList>
            <consortium name="Pathogen Informatics"/>
        </authorList>
    </citation>
    <scope>NUCLEOTIDE SEQUENCE</scope>
    <source>
        <strain evidence="5">2789STDY5834896</strain>
    </source>
</reference>
<dbReference type="Gene3D" id="1.10.10.10">
    <property type="entry name" value="Winged helix-like DNA-binding domain superfamily/Winged helix DNA-binding domain"/>
    <property type="match status" value="1"/>
</dbReference>
<protein>
    <submittedName>
        <fullName evidence="5">HTH-type transcriptional activator hxlR</fullName>
    </submittedName>
</protein>
<evidence type="ECO:0000256" key="1">
    <source>
        <dbReference type="ARBA" id="ARBA00023015"/>
    </source>
</evidence>
<keyword evidence="1" id="KW-0805">Transcription regulation</keyword>
<keyword evidence="2" id="KW-0238">DNA-binding</keyword>
<dbReference type="GO" id="GO:0003677">
    <property type="term" value="F:DNA binding"/>
    <property type="evidence" value="ECO:0007669"/>
    <property type="project" value="UniProtKB-KW"/>
</dbReference>
<proteinExistence type="predicted"/>
<gene>
    <name evidence="5" type="primary">hxlR</name>
    <name evidence="5" type="ORF">SAMEA3545359_01110</name>
</gene>
<dbReference type="PANTHER" id="PTHR33204:SF37">
    <property type="entry name" value="HTH-TYPE TRANSCRIPTIONAL REGULATOR YODB"/>
    <property type="match status" value="1"/>
</dbReference>
<dbReference type="PANTHER" id="PTHR33204">
    <property type="entry name" value="TRANSCRIPTIONAL REGULATOR, MARR FAMILY"/>
    <property type="match status" value="1"/>
</dbReference>
<name>A0A1C6HZN0_9FIRM</name>
<keyword evidence="3" id="KW-0804">Transcription</keyword>
<feature type="domain" description="HTH hxlR-type" evidence="4">
    <location>
        <begin position="9"/>
        <end position="107"/>
    </location>
</feature>
<evidence type="ECO:0000259" key="4">
    <source>
        <dbReference type="PROSITE" id="PS51118"/>
    </source>
</evidence>
<dbReference type="InterPro" id="IPR002577">
    <property type="entry name" value="HTH_HxlR"/>
</dbReference>
<dbReference type="InterPro" id="IPR036388">
    <property type="entry name" value="WH-like_DNA-bd_sf"/>
</dbReference>
<dbReference type="AlphaFoldDB" id="A0A1C6HZN0"/>
<dbReference type="PROSITE" id="PS51118">
    <property type="entry name" value="HTH_HXLR"/>
    <property type="match status" value="1"/>
</dbReference>
<dbReference type="EMBL" id="FMHG01000001">
    <property type="protein sequence ID" value="SCJ62365.1"/>
    <property type="molecule type" value="Genomic_DNA"/>
</dbReference>
<organism evidence="5">
    <name type="scientific">uncultured Anaerotruncus sp</name>
    <dbReference type="NCBI Taxonomy" id="905011"/>
    <lineage>
        <taxon>Bacteria</taxon>
        <taxon>Bacillati</taxon>
        <taxon>Bacillota</taxon>
        <taxon>Clostridia</taxon>
        <taxon>Eubacteriales</taxon>
        <taxon>Oscillospiraceae</taxon>
        <taxon>Anaerotruncus</taxon>
        <taxon>environmental samples</taxon>
    </lineage>
</organism>
<sequence>MTEKELPACPVETTLMLISDRWKVLIIRDLLAGTKRFGQLKKSIGKISQKVLTANLRAMEQSGLVSRKVYAEVPPRVEYTLTATGYSLKPVLDAMVDWGSSYQQKVATHQKEGSPCS</sequence>